<dbReference type="Proteomes" id="UP000182034">
    <property type="component" value="Unassembled WGS sequence"/>
</dbReference>
<evidence type="ECO:0000313" key="1">
    <source>
        <dbReference type="EMBL" id="SFZ93608.1"/>
    </source>
</evidence>
<dbReference type="EMBL" id="FPKW01000005">
    <property type="protein sequence ID" value="SFZ93608.1"/>
    <property type="molecule type" value="Genomic_DNA"/>
</dbReference>
<reference evidence="2" key="1">
    <citation type="submission" date="2016-10" db="EMBL/GenBank/DDBJ databases">
        <authorList>
            <person name="Varghese N."/>
            <person name="Submissions S."/>
        </authorList>
    </citation>
    <scope>NUCLEOTIDE SEQUENCE [LARGE SCALE GENOMIC DNA]</scope>
    <source>
        <strain evidence="2">SUR2</strain>
    </source>
</reference>
<proteinExistence type="predicted"/>
<accession>A0A1K2IN25</accession>
<name>A0A1K2IN25_9FLAO</name>
<organism evidence="1 2">
    <name type="scientific">Chryseobacterium limigenitum</name>
    <dbReference type="NCBI Taxonomy" id="1612149"/>
    <lineage>
        <taxon>Bacteria</taxon>
        <taxon>Pseudomonadati</taxon>
        <taxon>Bacteroidota</taxon>
        <taxon>Flavobacteriia</taxon>
        <taxon>Flavobacteriales</taxon>
        <taxon>Weeksellaceae</taxon>
        <taxon>Chryseobacterium group</taxon>
        <taxon>Chryseobacterium</taxon>
    </lineage>
</organism>
<keyword evidence="2" id="KW-1185">Reference proteome</keyword>
<gene>
    <name evidence="1" type="ORF">SAMN05216324_105153</name>
</gene>
<dbReference type="NCBIfam" id="TIGR00278">
    <property type="entry name" value="membrane protein insertion efficiency factor YidD"/>
    <property type="match status" value="1"/>
</dbReference>
<sequence length="115" mass="13794">MKHILILLIRTYWIIIPAQKRRKCIFRISCSKYVYEKTINEGFIPGLKAFKYRFQNCRSGAHLIENPITRKYQIILPGNQILNEEEISKHLINREKKINHGEICYHKKKKQRVSI</sequence>
<dbReference type="Pfam" id="PF01809">
    <property type="entry name" value="YidD"/>
    <property type="match status" value="1"/>
</dbReference>
<dbReference type="AlphaFoldDB" id="A0A1K2IN25"/>
<dbReference type="SMART" id="SM01234">
    <property type="entry name" value="Haemolytic"/>
    <property type="match status" value="1"/>
</dbReference>
<evidence type="ECO:0000313" key="2">
    <source>
        <dbReference type="Proteomes" id="UP000182034"/>
    </source>
</evidence>
<dbReference type="STRING" id="1612149.SAMN05216324_105153"/>
<protein>
    <recommendedName>
        <fullName evidence="3">Membrane protein insertion efficiency factor YidD</fullName>
    </recommendedName>
</protein>
<dbReference type="RefSeq" id="WP_072409187.1">
    <property type="nucleotide sequence ID" value="NZ_FPKW01000005.1"/>
</dbReference>
<dbReference type="InterPro" id="IPR002696">
    <property type="entry name" value="Membr_insert_effic_factor_YidD"/>
</dbReference>
<evidence type="ECO:0008006" key="3">
    <source>
        <dbReference type="Google" id="ProtNLM"/>
    </source>
</evidence>
<dbReference type="OrthoDB" id="710170at2"/>